<accession>A0ABV8QB12</accession>
<feature type="region of interest" description="Disordered" evidence="1">
    <location>
        <begin position="1"/>
        <end position="27"/>
    </location>
</feature>
<organism evidence="2 3">
    <name type="scientific">Gryllotalpicola reticulitermitis</name>
    <dbReference type="NCBI Taxonomy" id="1184153"/>
    <lineage>
        <taxon>Bacteria</taxon>
        <taxon>Bacillati</taxon>
        <taxon>Actinomycetota</taxon>
        <taxon>Actinomycetes</taxon>
        <taxon>Micrococcales</taxon>
        <taxon>Microbacteriaceae</taxon>
        <taxon>Gryllotalpicola</taxon>
    </lineage>
</organism>
<comment type="caution">
    <text evidence="2">The sequence shown here is derived from an EMBL/GenBank/DDBJ whole genome shotgun (WGS) entry which is preliminary data.</text>
</comment>
<reference evidence="3" key="1">
    <citation type="journal article" date="2019" name="Int. J. Syst. Evol. Microbiol.">
        <title>The Global Catalogue of Microorganisms (GCM) 10K type strain sequencing project: providing services to taxonomists for standard genome sequencing and annotation.</title>
        <authorList>
            <consortium name="The Broad Institute Genomics Platform"/>
            <consortium name="The Broad Institute Genome Sequencing Center for Infectious Disease"/>
            <person name="Wu L."/>
            <person name="Ma J."/>
        </authorList>
    </citation>
    <scope>NUCLEOTIDE SEQUENCE [LARGE SCALE GENOMIC DNA]</scope>
    <source>
        <strain evidence="3">CGMCC 1.10363</strain>
    </source>
</reference>
<dbReference type="RefSeq" id="WP_390231724.1">
    <property type="nucleotide sequence ID" value="NZ_JBHSCN010000019.1"/>
</dbReference>
<dbReference type="InterPro" id="IPR027417">
    <property type="entry name" value="P-loop_NTPase"/>
</dbReference>
<dbReference type="EMBL" id="JBHSCN010000019">
    <property type="protein sequence ID" value="MFC4245059.1"/>
    <property type="molecule type" value="Genomic_DNA"/>
</dbReference>
<evidence type="ECO:0000313" key="3">
    <source>
        <dbReference type="Proteomes" id="UP001595900"/>
    </source>
</evidence>
<name>A0ABV8QB12_9MICO</name>
<evidence type="ECO:0000313" key="2">
    <source>
        <dbReference type="EMBL" id="MFC4245059.1"/>
    </source>
</evidence>
<keyword evidence="3" id="KW-1185">Reference proteome</keyword>
<protein>
    <submittedName>
        <fullName evidence="2">ATP/GTP-binding protein</fullName>
    </submittedName>
</protein>
<dbReference type="SUPFAM" id="SSF52540">
    <property type="entry name" value="P-loop containing nucleoside triphosphate hydrolases"/>
    <property type="match status" value="1"/>
</dbReference>
<dbReference type="Proteomes" id="UP001595900">
    <property type="component" value="Unassembled WGS sequence"/>
</dbReference>
<feature type="compositionally biased region" description="Basic and acidic residues" evidence="1">
    <location>
        <begin position="1"/>
        <end position="25"/>
    </location>
</feature>
<feature type="region of interest" description="Disordered" evidence="1">
    <location>
        <begin position="51"/>
        <end position="70"/>
    </location>
</feature>
<gene>
    <name evidence="2" type="ORF">ACFOYW_16955</name>
</gene>
<dbReference type="Gene3D" id="3.40.50.300">
    <property type="entry name" value="P-loop containing nucleotide triphosphate hydrolases"/>
    <property type="match status" value="2"/>
</dbReference>
<evidence type="ECO:0000256" key="1">
    <source>
        <dbReference type="SAM" id="MobiDB-lite"/>
    </source>
</evidence>
<sequence length="506" mass="55215">MTSEPRTRRGEHSKRSGDRPLDTKVSKTPLLAKIPVLKAFVSPDSLPIPAAQEQRETTQSGRPVDVPPWTLPGTQLRASARHARRGWYAPAATGAPSTTRQVEVLNTAIVAAPTGTEGVVQGRDNLSRTLISHDPATAYNMQPRQITSPNVLIFGTVGSGKSSLAKTNYVLRPLTLYHRRAVVYDKKADEDHGEYTDLAHQLGSTPLMFTGDGTGTRLNMLDPNIIRAQGLQGQTLLLSTVAQIARNDTPATEWEAKAIRHAVVTTLQRFQGGRVATPADLLPYLGEVPNDDDLSPESKERLHQAGLSVRFALEGLLQEYSGLLDGETSKDVDLGHKLTVFDLSGLPDTGPAVPAVMSIGNMWLMGRLRSDRGYFTNVLYEEGWHLVDGPAARVVKAGEKLSRALGISTVFLMHKGTDIPADSPGYTVVQEAQTVHIFRQDRPEDAAWAVRTFNLDPASEEIVMNLQPGHHLFKYGSNPEVHVQHIRSRWEAAVTNTDGAIAQVAR</sequence>
<proteinExistence type="predicted"/>